<dbReference type="GO" id="GO:0016491">
    <property type="term" value="F:oxidoreductase activity"/>
    <property type="evidence" value="ECO:0007669"/>
    <property type="project" value="UniProtKB-KW"/>
</dbReference>
<protein>
    <submittedName>
        <fullName evidence="5">Eugenol synthase 1-like</fullName>
    </submittedName>
</protein>
<dbReference type="Gene3D" id="3.90.25.10">
    <property type="entry name" value="UDP-galactose 4-epimerase, domain 1"/>
    <property type="match status" value="1"/>
</dbReference>
<dbReference type="Gene3D" id="3.40.50.720">
    <property type="entry name" value="NAD(P)-binding Rossmann-like Domain"/>
    <property type="match status" value="1"/>
</dbReference>
<keyword evidence="2" id="KW-0560">Oxidoreductase</keyword>
<dbReference type="RefSeq" id="XP_011099091.1">
    <property type="nucleotide sequence ID" value="XM_011100789.2"/>
</dbReference>
<dbReference type="Pfam" id="PF05368">
    <property type="entry name" value="NmrA"/>
    <property type="match status" value="1"/>
</dbReference>
<dbReference type="InterPro" id="IPR045312">
    <property type="entry name" value="PCBER-like"/>
</dbReference>
<dbReference type="AlphaFoldDB" id="A0A6I9UVL7"/>
<dbReference type="OrthoDB" id="419598at2759"/>
<dbReference type="GeneID" id="105177578"/>
<gene>
    <name evidence="5" type="primary">LOC105177578</name>
</gene>
<name>A0A6I9UVL7_SESIN</name>
<dbReference type="PANTHER" id="PTHR43349:SF9">
    <property type="entry name" value="PHENYLCOUMARAN BENZYLIC ETHER REDUCTASE-LIKE PROTEIN"/>
    <property type="match status" value="1"/>
</dbReference>
<feature type="domain" description="NmrA-like" evidence="3">
    <location>
        <begin position="7"/>
        <end position="299"/>
    </location>
</feature>
<dbReference type="PANTHER" id="PTHR43349">
    <property type="entry name" value="PINORESINOL REDUCTASE-RELATED"/>
    <property type="match status" value="1"/>
</dbReference>
<evidence type="ECO:0000256" key="2">
    <source>
        <dbReference type="ARBA" id="ARBA00023002"/>
    </source>
</evidence>
<accession>A0A6I9UVL7</accession>
<organism evidence="4 5">
    <name type="scientific">Sesamum indicum</name>
    <name type="common">Oriental sesame</name>
    <name type="synonym">Sesamum orientale</name>
    <dbReference type="NCBI Taxonomy" id="4182"/>
    <lineage>
        <taxon>Eukaryota</taxon>
        <taxon>Viridiplantae</taxon>
        <taxon>Streptophyta</taxon>
        <taxon>Embryophyta</taxon>
        <taxon>Tracheophyta</taxon>
        <taxon>Spermatophyta</taxon>
        <taxon>Magnoliopsida</taxon>
        <taxon>eudicotyledons</taxon>
        <taxon>Gunneridae</taxon>
        <taxon>Pentapetalae</taxon>
        <taxon>asterids</taxon>
        <taxon>lamiids</taxon>
        <taxon>Lamiales</taxon>
        <taxon>Pedaliaceae</taxon>
        <taxon>Sesamum</taxon>
    </lineage>
</organism>
<keyword evidence="4" id="KW-1185">Reference proteome</keyword>
<sequence>MAVQKEESKILVFGGTGYIGSYMVKASIKLGHPTYVFSRPNSNKTEMLNQLQSMGAIVVKGAIDEHDKLVLLLREVDVVISALAYPQVLDQLKIIEAIKVAGNIKRFLPSDFGVEEDRVSVLPPFEAFLEKKRKIRRAVEAANIPYTFVSANCCGAYFVNFLLRPYEQTKEIITVYGSGETKAVLVYEEDIGVFTIKAATDLRACNRVVIYRPAANLISQLELISLWEKKTGRSFNKVHLPEEEMVTLSETLPDPQNIPISILHSVFVKGVTSNFELGENDVEASALYPDLKVTSVDELLDIFLCNPPKPAIATFG</sequence>
<dbReference type="InterPro" id="IPR008030">
    <property type="entry name" value="NmrA-like"/>
</dbReference>
<keyword evidence="1" id="KW-0521">NADP</keyword>
<evidence type="ECO:0000313" key="4">
    <source>
        <dbReference type="Proteomes" id="UP000504604"/>
    </source>
</evidence>
<dbReference type="InterPro" id="IPR050608">
    <property type="entry name" value="NmrA-type/Isoflavone_red_sf"/>
</dbReference>
<evidence type="ECO:0000256" key="1">
    <source>
        <dbReference type="ARBA" id="ARBA00022857"/>
    </source>
</evidence>
<dbReference type="SUPFAM" id="SSF51735">
    <property type="entry name" value="NAD(P)-binding Rossmann-fold domains"/>
    <property type="match status" value="1"/>
</dbReference>
<evidence type="ECO:0000259" key="3">
    <source>
        <dbReference type="Pfam" id="PF05368"/>
    </source>
</evidence>
<dbReference type="Proteomes" id="UP000504604">
    <property type="component" value="Linkage group LG2"/>
</dbReference>
<reference evidence="5" key="1">
    <citation type="submission" date="2025-08" db="UniProtKB">
        <authorList>
            <consortium name="RefSeq"/>
        </authorList>
    </citation>
    <scope>IDENTIFICATION</scope>
</reference>
<dbReference type="InterPro" id="IPR036291">
    <property type="entry name" value="NAD(P)-bd_dom_sf"/>
</dbReference>
<proteinExistence type="predicted"/>
<dbReference type="InParanoid" id="A0A6I9UVL7"/>
<evidence type="ECO:0000313" key="5">
    <source>
        <dbReference type="RefSeq" id="XP_011099091.1"/>
    </source>
</evidence>
<dbReference type="KEGG" id="sind:105177578"/>
<dbReference type="CDD" id="cd05259">
    <property type="entry name" value="PCBER_SDR_a"/>
    <property type="match status" value="1"/>
</dbReference>
<dbReference type="Gramene" id="SIN_1017186.t">
    <property type="protein sequence ID" value="SIN_1017186.t"/>
    <property type="gene ID" value="SIN_1017186"/>
</dbReference>